<proteinExistence type="predicted"/>
<accession>A0ABQ5H5A5</accession>
<reference evidence="2" key="2">
    <citation type="submission" date="2022-01" db="EMBL/GenBank/DDBJ databases">
        <authorList>
            <person name="Yamashiro T."/>
            <person name="Shiraishi A."/>
            <person name="Satake H."/>
            <person name="Nakayama K."/>
        </authorList>
    </citation>
    <scope>NUCLEOTIDE SEQUENCE</scope>
</reference>
<feature type="compositionally biased region" description="Low complexity" evidence="1">
    <location>
        <begin position="64"/>
        <end position="76"/>
    </location>
</feature>
<gene>
    <name evidence="2" type="ORF">Tco_1056729</name>
</gene>
<protein>
    <submittedName>
        <fullName evidence="2">Uncharacterized protein</fullName>
    </submittedName>
</protein>
<sequence length="183" mass="20037">MRSDDDVRTGESQKEVQEGCICENDEFQREVVKSIVEDEVMSGIHNDAPLKDVTNAGNGTNLYDNSANTSTNSDNNDNSDEIVKDSDEITSSGNDKQNSYAKTLTNSLNVDGNQLFVIPTSINNKGEEVVLFDEELSIKGISTISSRLGRPIMMDQITEGSGRFGYARVLVKVDASKSFLDKV</sequence>
<comment type="caution">
    <text evidence="2">The sequence shown here is derived from an EMBL/GenBank/DDBJ whole genome shotgun (WGS) entry which is preliminary data.</text>
</comment>
<evidence type="ECO:0000256" key="1">
    <source>
        <dbReference type="SAM" id="MobiDB-lite"/>
    </source>
</evidence>
<keyword evidence="3" id="KW-1185">Reference proteome</keyword>
<feature type="region of interest" description="Disordered" evidence="1">
    <location>
        <begin position="47"/>
        <end position="97"/>
    </location>
</feature>
<dbReference type="Proteomes" id="UP001151760">
    <property type="component" value="Unassembled WGS sequence"/>
</dbReference>
<organism evidence="2 3">
    <name type="scientific">Tanacetum coccineum</name>
    <dbReference type="NCBI Taxonomy" id="301880"/>
    <lineage>
        <taxon>Eukaryota</taxon>
        <taxon>Viridiplantae</taxon>
        <taxon>Streptophyta</taxon>
        <taxon>Embryophyta</taxon>
        <taxon>Tracheophyta</taxon>
        <taxon>Spermatophyta</taxon>
        <taxon>Magnoliopsida</taxon>
        <taxon>eudicotyledons</taxon>
        <taxon>Gunneridae</taxon>
        <taxon>Pentapetalae</taxon>
        <taxon>asterids</taxon>
        <taxon>campanulids</taxon>
        <taxon>Asterales</taxon>
        <taxon>Asteraceae</taxon>
        <taxon>Asteroideae</taxon>
        <taxon>Anthemideae</taxon>
        <taxon>Anthemidinae</taxon>
        <taxon>Tanacetum</taxon>
    </lineage>
</organism>
<reference evidence="2" key="1">
    <citation type="journal article" date="2022" name="Int. J. Mol. Sci.">
        <title>Draft Genome of Tanacetum Coccineum: Genomic Comparison of Closely Related Tanacetum-Family Plants.</title>
        <authorList>
            <person name="Yamashiro T."/>
            <person name="Shiraishi A."/>
            <person name="Nakayama K."/>
            <person name="Satake H."/>
        </authorList>
    </citation>
    <scope>NUCLEOTIDE SEQUENCE</scope>
</reference>
<dbReference type="EMBL" id="BQNB010019163">
    <property type="protein sequence ID" value="GJT82387.1"/>
    <property type="molecule type" value="Genomic_DNA"/>
</dbReference>
<evidence type="ECO:0000313" key="3">
    <source>
        <dbReference type="Proteomes" id="UP001151760"/>
    </source>
</evidence>
<name>A0ABQ5H5A5_9ASTR</name>
<evidence type="ECO:0000313" key="2">
    <source>
        <dbReference type="EMBL" id="GJT82387.1"/>
    </source>
</evidence>